<evidence type="ECO:0000256" key="10">
    <source>
        <dbReference type="ARBA" id="ARBA00048793"/>
    </source>
</evidence>
<evidence type="ECO:0000256" key="2">
    <source>
        <dbReference type="ARBA" id="ARBA00004994"/>
    </source>
</evidence>
<comment type="similarity">
    <text evidence="3 11">Belongs to the ketopantoate reductase family.</text>
</comment>
<dbReference type="PANTHER" id="PTHR43765:SF2">
    <property type="entry name" value="2-DEHYDROPANTOATE 2-REDUCTASE"/>
    <property type="match status" value="1"/>
</dbReference>
<dbReference type="InterPro" id="IPR050838">
    <property type="entry name" value="Ketopantoate_reductase"/>
</dbReference>
<dbReference type="Gene3D" id="1.10.1040.10">
    <property type="entry name" value="N-(1-d-carboxylethyl)-l-norvaline Dehydrogenase, domain 2"/>
    <property type="match status" value="1"/>
</dbReference>
<dbReference type="GO" id="GO:0015940">
    <property type="term" value="P:pantothenate biosynthetic process"/>
    <property type="evidence" value="ECO:0007669"/>
    <property type="project" value="UniProtKB-UniPathway"/>
</dbReference>
<feature type="domain" description="Ketopantoate reductase N-terminal" evidence="12">
    <location>
        <begin position="3"/>
        <end position="147"/>
    </location>
</feature>
<evidence type="ECO:0000313" key="15">
    <source>
        <dbReference type="Proteomes" id="UP000448867"/>
    </source>
</evidence>
<dbReference type="AlphaFoldDB" id="A0A7X2LVV9"/>
<dbReference type="NCBIfam" id="NF005093">
    <property type="entry name" value="PRK06522.2-4"/>
    <property type="match status" value="1"/>
</dbReference>
<gene>
    <name evidence="14" type="ORF">GJU40_01395</name>
</gene>
<dbReference type="Gene3D" id="3.40.50.720">
    <property type="entry name" value="NAD(P)-binding Rossmann-like Domain"/>
    <property type="match status" value="1"/>
</dbReference>
<evidence type="ECO:0000256" key="3">
    <source>
        <dbReference type="ARBA" id="ARBA00007870"/>
    </source>
</evidence>
<evidence type="ECO:0000256" key="5">
    <source>
        <dbReference type="ARBA" id="ARBA00019465"/>
    </source>
</evidence>
<evidence type="ECO:0000256" key="4">
    <source>
        <dbReference type="ARBA" id="ARBA00013014"/>
    </source>
</evidence>
<evidence type="ECO:0000256" key="7">
    <source>
        <dbReference type="ARBA" id="ARBA00022857"/>
    </source>
</evidence>
<proteinExistence type="inferred from homology"/>
<evidence type="ECO:0000256" key="9">
    <source>
        <dbReference type="ARBA" id="ARBA00032024"/>
    </source>
</evidence>
<dbReference type="InterPro" id="IPR013752">
    <property type="entry name" value="KPA_reductase"/>
</dbReference>
<dbReference type="SUPFAM" id="SSF48179">
    <property type="entry name" value="6-phosphogluconate dehydrogenase C-terminal domain-like"/>
    <property type="match status" value="1"/>
</dbReference>
<dbReference type="Proteomes" id="UP000448867">
    <property type="component" value="Unassembled WGS sequence"/>
</dbReference>
<comment type="catalytic activity">
    <reaction evidence="10 11">
        <text>(R)-pantoate + NADP(+) = 2-dehydropantoate + NADPH + H(+)</text>
        <dbReference type="Rhea" id="RHEA:16233"/>
        <dbReference type="ChEBI" id="CHEBI:11561"/>
        <dbReference type="ChEBI" id="CHEBI:15378"/>
        <dbReference type="ChEBI" id="CHEBI:15980"/>
        <dbReference type="ChEBI" id="CHEBI:57783"/>
        <dbReference type="ChEBI" id="CHEBI:58349"/>
        <dbReference type="EC" id="1.1.1.169"/>
    </reaction>
</comment>
<sequence>MEIGIIGSGAIGLLFGFHLSENHSVRLYTRRKEQAEALNRDGIVLKNLTGDNRQRKISADTSDNYQEEFLIVAVKQYQLKEIAASLKGCRERKKLLFLQNGMDHLSILKELSQQHDCYAGVVEHGARKESENTVKHTGMGKTNLGSFGTGAAEELALQLDSPAFPFQWKENCRVMLAEKLLINTCINPLTALLGIKNGELISNSQYNLMMRSVFEEAFAILKLTDKEKSWDKVQEICAKTHHNVSSMLADIQSGRVTEIDAILGYLIKLSPFPETNAPIIVFLYRSIKGKETS</sequence>
<accession>A0A7X2LVV9</accession>
<keyword evidence="8 11" id="KW-0560">Oxidoreductase</keyword>
<dbReference type="Pfam" id="PF08546">
    <property type="entry name" value="ApbA_C"/>
    <property type="match status" value="1"/>
</dbReference>
<dbReference type="InterPro" id="IPR036291">
    <property type="entry name" value="NAD(P)-bd_dom_sf"/>
</dbReference>
<evidence type="ECO:0000259" key="12">
    <source>
        <dbReference type="Pfam" id="PF02558"/>
    </source>
</evidence>
<dbReference type="Pfam" id="PF02558">
    <property type="entry name" value="ApbA"/>
    <property type="match status" value="1"/>
</dbReference>
<dbReference type="PANTHER" id="PTHR43765">
    <property type="entry name" value="2-DEHYDROPANTOATE 2-REDUCTASE-RELATED"/>
    <property type="match status" value="1"/>
</dbReference>
<dbReference type="GO" id="GO:0005737">
    <property type="term" value="C:cytoplasm"/>
    <property type="evidence" value="ECO:0007669"/>
    <property type="project" value="TreeGrafter"/>
</dbReference>
<keyword evidence="7 11" id="KW-0521">NADP</keyword>
<name>A0A7X2LVV9_9BACI</name>
<dbReference type="InterPro" id="IPR013332">
    <property type="entry name" value="KPR_N"/>
</dbReference>
<dbReference type="SUPFAM" id="SSF51735">
    <property type="entry name" value="NAD(P)-binding Rossmann-fold domains"/>
    <property type="match status" value="1"/>
</dbReference>
<evidence type="ECO:0000256" key="11">
    <source>
        <dbReference type="RuleBase" id="RU362068"/>
    </source>
</evidence>
<evidence type="ECO:0000256" key="6">
    <source>
        <dbReference type="ARBA" id="ARBA00022655"/>
    </source>
</evidence>
<dbReference type="NCBIfam" id="TIGR00745">
    <property type="entry name" value="apbA_panE"/>
    <property type="match status" value="1"/>
</dbReference>
<protein>
    <recommendedName>
        <fullName evidence="5 11">2-dehydropantoate 2-reductase</fullName>
        <ecNumber evidence="4 11">1.1.1.169</ecNumber>
    </recommendedName>
    <alternativeName>
        <fullName evidence="9 11">Ketopantoate reductase</fullName>
    </alternativeName>
</protein>
<dbReference type="OrthoDB" id="9800163at2"/>
<dbReference type="EC" id="1.1.1.169" evidence="4 11"/>
<dbReference type="EMBL" id="WKKI01000002">
    <property type="protein sequence ID" value="MRX70820.1"/>
    <property type="molecule type" value="Genomic_DNA"/>
</dbReference>
<comment type="function">
    <text evidence="1 11">Catalyzes the NADPH-dependent reduction of ketopantoate into pantoic acid.</text>
</comment>
<comment type="caution">
    <text evidence="14">The sequence shown here is derived from an EMBL/GenBank/DDBJ whole genome shotgun (WGS) entry which is preliminary data.</text>
</comment>
<reference evidence="14 15" key="1">
    <citation type="submission" date="2019-11" db="EMBL/GenBank/DDBJ databases">
        <title>Bacillus lacus genome.</title>
        <authorList>
            <person name="Allen C.J."/>
            <person name="Newman J.D."/>
        </authorList>
    </citation>
    <scope>NUCLEOTIDE SEQUENCE [LARGE SCALE GENOMIC DNA]</scope>
    <source>
        <strain evidence="14 15">KCTC 33946</strain>
    </source>
</reference>
<evidence type="ECO:0000313" key="14">
    <source>
        <dbReference type="EMBL" id="MRX70820.1"/>
    </source>
</evidence>
<feature type="domain" description="Ketopantoate reductase C-terminal" evidence="13">
    <location>
        <begin position="176"/>
        <end position="291"/>
    </location>
</feature>
<dbReference type="InterPro" id="IPR013328">
    <property type="entry name" value="6PGD_dom2"/>
</dbReference>
<dbReference type="GO" id="GO:0008677">
    <property type="term" value="F:2-dehydropantoate 2-reductase activity"/>
    <property type="evidence" value="ECO:0007669"/>
    <property type="project" value="UniProtKB-EC"/>
</dbReference>
<keyword evidence="6 11" id="KW-0566">Pantothenate biosynthesis</keyword>
<organism evidence="14 15">
    <name type="scientific">Metabacillus lacus</name>
    <dbReference type="NCBI Taxonomy" id="1983721"/>
    <lineage>
        <taxon>Bacteria</taxon>
        <taxon>Bacillati</taxon>
        <taxon>Bacillota</taxon>
        <taxon>Bacilli</taxon>
        <taxon>Bacillales</taxon>
        <taxon>Bacillaceae</taxon>
        <taxon>Metabacillus</taxon>
    </lineage>
</organism>
<dbReference type="InterPro" id="IPR008927">
    <property type="entry name" value="6-PGluconate_DH-like_C_sf"/>
</dbReference>
<evidence type="ECO:0000259" key="13">
    <source>
        <dbReference type="Pfam" id="PF08546"/>
    </source>
</evidence>
<dbReference type="RefSeq" id="WP_154305957.1">
    <property type="nucleotide sequence ID" value="NZ_WKKI01000002.1"/>
</dbReference>
<dbReference type="InterPro" id="IPR003710">
    <property type="entry name" value="ApbA"/>
</dbReference>
<evidence type="ECO:0000256" key="1">
    <source>
        <dbReference type="ARBA" id="ARBA00002919"/>
    </source>
</evidence>
<dbReference type="UniPathway" id="UPA00028">
    <property type="reaction ID" value="UER00004"/>
</dbReference>
<dbReference type="GO" id="GO:0050661">
    <property type="term" value="F:NADP binding"/>
    <property type="evidence" value="ECO:0007669"/>
    <property type="project" value="TreeGrafter"/>
</dbReference>
<keyword evidence="15" id="KW-1185">Reference proteome</keyword>
<evidence type="ECO:0000256" key="8">
    <source>
        <dbReference type="ARBA" id="ARBA00023002"/>
    </source>
</evidence>
<comment type="pathway">
    <text evidence="2 11">Cofactor biosynthesis; (R)-pantothenate biosynthesis; (R)-pantoate from 3-methyl-2-oxobutanoate: step 2/2.</text>
</comment>